<dbReference type="Gene3D" id="3.30.230.30">
    <property type="entry name" value="Impact, N-terminal domain"/>
    <property type="match status" value="1"/>
</dbReference>
<evidence type="ECO:0000256" key="4">
    <source>
        <dbReference type="ARBA" id="ARBA00022491"/>
    </source>
</evidence>
<feature type="region of interest" description="Disordered" evidence="7">
    <location>
        <begin position="115"/>
        <end position="182"/>
    </location>
</feature>
<evidence type="ECO:0000313" key="10">
    <source>
        <dbReference type="Proteomes" id="UP001321749"/>
    </source>
</evidence>
<dbReference type="InterPro" id="IPR023582">
    <property type="entry name" value="Impact"/>
</dbReference>
<dbReference type="PANTHER" id="PTHR16301">
    <property type="entry name" value="IMPACT-RELATED"/>
    <property type="match status" value="1"/>
</dbReference>
<dbReference type="InterPro" id="IPR001498">
    <property type="entry name" value="Impact_N"/>
</dbReference>
<evidence type="ECO:0000259" key="8">
    <source>
        <dbReference type="PROSITE" id="PS50908"/>
    </source>
</evidence>
<reference evidence="9" key="1">
    <citation type="journal article" date="2023" name="Mol. Phylogenet. Evol.">
        <title>Genome-scale phylogeny and comparative genomics of the fungal order Sordariales.</title>
        <authorList>
            <person name="Hensen N."/>
            <person name="Bonometti L."/>
            <person name="Westerberg I."/>
            <person name="Brannstrom I.O."/>
            <person name="Guillou S."/>
            <person name="Cros-Aarteil S."/>
            <person name="Calhoun S."/>
            <person name="Haridas S."/>
            <person name="Kuo A."/>
            <person name="Mondo S."/>
            <person name="Pangilinan J."/>
            <person name="Riley R."/>
            <person name="LaButti K."/>
            <person name="Andreopoulos B."/>
            <person name="Lipzen A."/>
            <person name="Chen C."/>
            <person name="Yan M."/>
            <person name="Daum C."/>
            <person name="Ng V."/>
            <person name="Clum A."/>
            <person name="Steindorff A."/>
            <person name="Ohm R.A."/>
            <person name="Martin F."/>
            <person name="Silar P."/>
            <person name="Natvig D.O."/>
            <person name="Lalanne C."/>
            <person name="Gautier V."/>
            <person name="Ament-Velasquez S.L."/>
            <person name="Kruys A."/>
            <person name="Hutchinson M.I."/>
            <person name="Powell A.J."/>
            <person name="Barry K."/>
            <person name="Miller A.N."/>
            <person name="Grigoriev I.V."/>
            <person name="Debuchy R."/>
            <person name="Gladieux P."/>
            <person name="Hiltunen Thoren M."/>
            <person name="Johannesson H."/>
        </authorList>
    </citation>
    <scope>NUCLEOTIDE SEQUENCE</scope>
    <source>
        <strain evidence="9">PSN324</strain>
    </source>
</reference>
<dbReference type="GO" id="GO:0005737">
    <property type="term" value="C:cytoplasm"/>
    <property type="evidence" value="ECO:0007669"/>
    <property type="project" value="UniProtKB-SubCell"/>
</dbReference>
<evidence type="ECO:0000256" key="3">
    <source>
        <dbReference type="ARBA" id="ARBA00022490"/>
    </source>
</evidence>
<dbReference type="InterPro" id="IPR020569">
    <property type="entry name" value="UPF0029_Impact_CS"/>
</dbReference>
<feature type="compositionally biased region" description="Low complexity" evidence="7">
    <location>
        <begin position="163"/>
        <end position="177"/>
    </location>
</feature>
<keyword evidence="4" id="KW-0678">Repressor</keyword>
<keyword evidence="5" id="KW-0810">Translation regulation</keyword>
<name>A0AAV9HM28_9PEZI</name>
<dbReference type="Pfam" id="PF05773">
    <property type="entry name" value="RWD"/>
    <property type="match status" value="1"/>
</dbReference>
<dbReference type="GO" id="GO:0006446">
    <property type="term" value="P:regulation of translational initiation"/>
    <property type="evidence" value="ECO:0007669"/>
    <property type="project" value="TreeGrafter"/>
</dbReference>
<dbReference type="GO" id="GO:0140469">
    <property type="term" value="P:GCN2-mediated signaling"/>
    <property type="evidence" value="ECO:0007669"/>
    <property type="project" value="TreeGrafter"/>
</dbReference>
<comment type="subcellular location">
    <subcellularLocation>
        <location evidence="1">Cytoplasm</location>
    </subcellularLocation>
</comment>
<dbReference type="Pfam" id="PF01205">
    <property type="entry name" value="Impact_N"/>
    <property type="match status" value="1"/>
</dbReference>
<evidence type="ECO:0000256" key="7">
    <source>
        <dbReference type="SAM" id="MobiDB-lite"/>
    </source>
</evidence>
<keyword evidence="6" id="KW-0346">Stress response</keyword>
<evidence type="ECO:0000256" key="2">
    <source>
        <dbReference type="ARBA" id="ARBA00007665"/>
    </source>
</evidence>
<sequence>MSEALVDEIEAINSIYGENTIIPSSEDQPPESTIYILSLPGEETASLRLQFPLTYPDVPPAVLGTHSSGSATRKRGAAVKDLALFRDAVSEVYEPGQVCLFDAIEKVQELFASAGSDDNEKDHDHQEAPDHPHPDSDSEGEVIPDEVRSSRHQQQSMMNIHFSPLSSSSPSSSSSSPQVPPWTASDPFVELKSTFLARTAPVTSPTQAASYLQHLLATDKRVRAATHNITAWRIRGPNGTSFQDCDDDGETAAGGRLLHLMQLMDLWDTMVVVTRWYGGQKLGPRRFALINQAARDAFVKAGLVQGEAGGTGAAGEGGGKKKKGGK</sequence>
<accession>A0AAV9HM28</accession>
<feature type="compositionally biased region" description="Basic and acidic residues" evidence="7">
    <location>
        <begin position="118"/>
        <end position="136"/>
    </location>
</feature>
<dbReference type="PROSITE" id="PS00910">
    <property type="entry name" value="UPF0029"/>
    <property type="match status" value="1"/>
</dbReference>
<gene>
    <name evidence="9" type="ORF">QBC42DRAFT_228335</name>
</gene>
<evidence type="ECO:0000313" key="9">
    <source>
        <dbReference type="EMBL" id="KAK4461030.1"/>
    </source>
</evidence>
<evidence type="ECO:0000256" key="1">
    <source>
        <dbReference type="ARBA" id="ARBA00004496"/>
    </source>
</evidence>
<dbReference type="InterPro" id="IPR006575">
    <property type="entry name" value="RWD_dom"/>
</dbReference>
<dbReference type="SUPFAM" id="SSF54211">
    <property type="entry name" value="Ribosomal protein S5 domain 2-like"/>
    <property type="match status" value="1"/>
</dbReference>
<dbReference type="EMBL" id="MU864999">
    <property type="protein sequence ID" value="KAK4461030.1"/>
    <property type="molecule type" value="Genomic_DNA"/>
</dbReference>
<dbReference type="GO" id="GO:0005840">
    <property type="term" value="C:ribosome"/>
    <property type="evidence" value="ECO:0007669"/>
    <property type="project" value="UniProtKB-KW"/>
</dbReference>
<keyword evidence="9" id="KW-0689">Ribosomal protein</keyword>
<dbReference type="InterPro" id="IPR036956">
    <property type="entry name" value="Impact_N_sf"/>
</dbReference>
<dbReference type="InterPro" id="IPR016135">
    <property type="entry name" value="UBQ-conjugating_enzyme/RWD"/>
</dbReference>
<feature type="domain" description="RWD" evidence="8">
    <location>
        <begin position="7"/>
        <end position="114"/>
    </location>
</feature>
<dbReference type="AlphaFoldDB" id="A0AAV9HM28"/>
<dbReference type="PROSITE" id="PS50908">
    <property type="entry name" value="RWD"/>
    <property type="match status" value="1"/>
</dbReference>
<dbReference type="CDD" id="cd23822">
    <property type="entry name" value="RWD_ScYIH1-like"/>
    <property type="match status" value="1"/>
</dbReference>
<evidence type="ECO:0000256" key="6">
    <source>
        <dbReference type="ARBA" id="ARBA00023016"/>
    </source>
</evidence>
<dbReference type="SMART" id="SM00591">
    <property type="entry name" value="RWD"/>
    <property type="match status" value="1"/>
</dbReference>
<comment type="caution">
    <text evidence="9">The sequence shown here is derived from an EMBL/GenBank/DDBJ whole genome shotgun (WGS) entry which is preliminary data.</text>
</comment>
<proteinExistence type="inferred from homology"/>
<dbReference type="InterPro" id="IPR020568">
    <property type="entry name" value="Ribosomal_Su5_D2-typ_SF"/>
</dbReference>
<protein>
    <submittedName>
        <fullName evidence="9">Ribosomal protein S5 domain 2-type protein</fullName>
    </submittedName>
</protein>
<keyword evidence="3" id="KW-0963">Cytoplasm</keyword>
<dbReference type="PANTHER" id="PTHR16301:SF25">
    <property type="entry name" value="PROTEIN IMPACT"/>
    <property type="match status" value="1"/>
</dbReference>
<comment type="similarity">
    <text evidence="2">Belongs to the IMPACT family.</text>
</comment>
<keyword evidence="10" id="KW-1185">Reference proteome</keyword>
<organism evidence="9 10">
    <name type="scientific">Cladorrhinum samala</name>
    <dbReference type="NCBI Taxonomy" id="585594"/>
    <lineage>
        <taxon>Eukaryota</taxon>
        <taxon>Fungi</taxon>
        <taxon>Dikarya</taxon>
        <taxon>Ascomycota</taxon>
        <taxon>Pezizomycotina</taxon>
        <taxon>Sordariomycetes</taxon>
        <taxon>Sordariomycetidae</taxon>
        <taxon>Sordariales</taxon>
        <taxon>Podosporaceae</taxon>
        <taxon>Cladorrhinum</taxon>
    </lineage>
</organism>
<reference evidence="9" key="2">
    <citation type="submission" date="2023-06" db="EMBL/GenBank/DDBJ databases">
        <authorList>
            <consortium name="Lawrence Berkeley National Laboratory"/>
            <person name="Mondo S.J."/>
            <person name="Hensen N."/>
            <person name="Bonometti L."/>
            <person name="Westerberg I."/>
            <person name="Brannstrom I.O."/>
            <person name="Guillou S."/>
            <person name="Cros-Aarteil S."/>
            <person name="Calhoun S."/>
            <person name="Haridas S."/>
            <person name="Kuo A."/>
            <person name="Pangilinan J."/>
            <person name="Riley R."/>
            <person name="Labutti K."/>
            <person name="Andreopoulos B."/>
            <person name="Lipzen A."/>
            <person name="Chen C."/>
            <person name="Yanf M."/>
            <person name="Daum C."/>
            <person name="Ng V."/>
            <person name="Clum A."/>
            <person name="Steindorff A."/>
            <person name="Ohm R."/>
            <person name="Martin F."/>
            <person name="Silar P."/>
            <person name="Natvig D."/>
            <person name="Lalanne C."/>
            <person name="Gautier V."/>
            <person name="Ament-Velasquez S.L."/>
            <person name="Kruys A."/>
            <person name="Hutchinson M.I."/>
            <person name="Powell A.J."/>
            <person name="Barry K."/>
            <person name="Miller A.N."/>
            <person name="Grigoriev I.V."/>
            <person name="Debuchy R."/>
            <person name="Gladieux P."/>
            <person name="Thoren M.H."/>
            <person name="Johannesson H."/>
        </authorList>
    </citation>
    <scope>NUCLEOTIDE SEQUENCE</scope>
    <source>
        <strain evidence="9">PSN324</strain>
    </source>
</reference>
<dbReference type="SUPFAM" id="SSF54495">
    <property type="entry name" value="UBC-like"/>
    <property type="match status" value="1"/>
</dbReference>
<evidence type="ECO:0000256" key="5">
    <source>
        <dbReference type="ARBA" id="ARBA00022845"/>
    </source>
</evidence>
<dbReference type="Proteomes" id="UP001321749">
    <property type="component" value="Unassembled WGS sequence"/>
</dbReference>
<keyword evidence="9" id="KW-0687">Ribonucleoprotein</keyword>
<dbReference type="Gene3D" id="3.10.110.10">
    <property type="entry name" value="Ubiquitin Conjugating Enzyme"/>
    <property type="match status" value="1"/>
</dbReference>